<gene>
    <name evidence="2" type="ORF">TGDOM2_233065B</name>
</gene>
<protein>
    <submittedName>
        <fullName evidence="2">3'5'-cyclic nucleotide phosphodiesterase domain-containing protein</fullName>
        <ecNumber evidence="2">3.1.4.17</ecNumber>
    </submittedName>
</protein>
<comment type="caution">
    <text evidence="2">The sequence shown here is derived from an EMBL/GenBank/DDBJ whole genome shotgun (WGS) entry which is preliminary data.</text>
</comment>
<feature type="region of interest" description="Disordered" evidence="1">
    <location>
        <begin position="1"/>
        <end position="45"/>
    </location>
</feature>
<evidence type="ECO:0000313" key="3">
    <source>
        <dbReference type="Proteomes" id="UP000028837"/>
    </source>
</evidence>
<dbReference type="GO" id="GO:0004114">
    <property type="term" value="F:3',5'-cyclic-nucleotide phosphodiesterase activity"/>
    <property type="evidence" value="ECO:0007669"/>
    <property type="project" value="UniProtKB-EC"/>
</dbReference>
<evidence type="ECO:0000313" key="2">
    <source>
        <dbReference type="EMBL" id="KFG48785.1"/>
    </source>
</evidence>
<organism evidence="2 3">
    <name type="scientific">Toxoplasma gondii GAB2-2007-GAL-DOM2</name>
    <dbReference type="NCBI Taxonomy" id="1130820"/>
    <lineage>
        <taxon>Eukaryota</taxon>
        <taxon>Sar</taxon>
        <taxon>Alveolata</taxon>
        <taxon>Apicomplexa</taxon>
        <taxon>Conoidasida</taxon>
        <taxon>Coccidia</taxon>
        <taxon>Eucoccidiorida</taxon>
        <taxon>Eimeriorina</taxon>
        <taxon>Sarcocystidae</taxon>
        <taxon>Toxoplasma</taxon>
    </lineage>
</organism>
<keyword evidence="2" id="KW-0378">Hydrolase</keyword>
<reference evidence="2 3" key="1">
    <citation type="submission" date="2014-02" db="EMBL/GenBank/DDBJ databases">
        <authorList>
            <person name="Sibley D."/>
            <person name="Venepally P."/>
            <person name="Karamycheva S."/>
            <person name="Hadjithomas M."/>
            <person name="Khan A."/>
            <person name="Brunk B."/>
            <person name="Roos D."/>
            <person name="Caler E."/>
            <person name="Lorenzi H."/>
        </authorList>
    </citation>
    <scope>NUCLEOTIDE SEQUENCE [LARGE SCALE GENOMIC DNA]</scope>
    <source>
        <strain evidence="2 3">GAB2-2007-GAL-DOM2</strain>
    </source>
</reference>
<feature type="non-terminal residue" evidence="2">
    <location>
        <position position="1"/>
    </location>
</feature>
<dbReference type="EC" id="3.1.4.17" evidence="2"/>
<dbReference type="AlphaFoldDB" id="A0A086KWL7"/>
<dbReference type="Proteomes" id="UP000028837">
    <property type="component" value="Unassembled WGS sequence"/>
</dbReference>
<dbReference type="VEuPathDB" id="ToxoDB:TGDOM2_233065B"/>
<evidence type="ECO:0000256" key="1">
    <source>
        <dbReference type="SAM" id="MobiDB-lite"/>
    </source>
</evidence>
<sequence>ILFVAPSSVASRRCSRPSLETELRSSERTETNGNPSSMGMNVGRH</sequence>
<feature type="compositionally biased region" description="Basic and acidic residues" evidence="1">
    <location>
        <begin position="19"/>
        <end position="30"/>
    </location>
</feature>
<accession>A0A086KWL7</accession>
<proteinExistence type="predicted"/>
<dbReference type="EMBL" id="AHZU02000078">
    <property type="protein sequence ID" value="KFG48785.1"/>
    <property type="molecule type" value="Genomic_DNA"/>
</dbReference>
<name>A0A086KWL7_TOXGO</name>